<comment type="caution">
    <text evidence="1">The sequence shown here is derived from an EMBL/GenBank/DDBJ whole genome shotgun (WGS) entry which is preliminary data.</text>
</comment>
<gene>
    <name evidence="1" type="ORF">ANN_20834</name>
</gene>
<dbReference type="EMBL" id="JAJSOF020000029">
    <property type="protein sequence ID" value="KAJ4432218.1"/>
    <property type="molecule type" value="Genomic_DNA"/>
</dbReference>
<accession>A0ABQ8SE62</accession>
<evidence type="ECO:0000313" key="1">
    <source>
        <dbReference type="EMBL" id="KAJ4432218.1"/>
    </source>
</evidence>
<dbReference type="Proteomes" id="UP001148838">
    <property type="component" value="Unassembled WGS sequence"/>
</dbReference>
<organism evidence="1 2">
    <name type="scientific">Periplaneta americana</name>
    <name type="common">American cockroach</name>
    <name type="synonym">Blatta americana</name>
    <dbReference type="NCBI Taxonomy" id="6978"/>
    <lineage>
        <taxon>Eukaryota</taxon>
        <taxon>Metazoa</taxon>
        <taxon>Ecdysozoa</taxon>
        <taxon>Arthropoda</taxon>
        <taxon>Hexapoda</taxon>
        <taxon>Insecta</taxon>
        <taxon>Pterygota</taxon>
        <taxon>Neoptera</taxon>
        <taxon>Polyneoptera</taxon>
        <taxon>Dictyoptera</taxon>
        <taxon>Blattodea</taxon>
        <taxon>Blattoidea</taxon>
        <taxon>Blattidae</taxon>
        <taxon>Blattinae</taxon>
        <taxon>Periplaneta</taxon>
    </lineage>
</organism>
<protein>
    <recommendedName>
        <fullName evidence="3">Reverse transcriptase domain-containing protein</fullName>
    </recommendedName>
</protein>
<keyword evidence="2" id="KW-1185">Reference proteome</keyword>
<proteinExistence type="predicted"/>
<sequence length="266" mass="30772">MARACVQIVVGRKISEARRQVRRNRRVQDLEEKENLFLNTLWKSDIGLLSHCRGRGESKRKVYICIVTLSCRYPYAEREPFPWGGKERIPNLSAEQSDGITVFRISTMTSLMLHRCRTGAISLQRWWQSPSASISESDWFLYRMGISRRMASCTVVSWRSLICVVKLAVRKVPRLGGEDHRSNYTSRPYWLDDHSPLLRCAEYAIRKVHNREGLELNGLYQLLVYADDVNMLGENPQTIRENTGILLEASKEIGLEVKDKVYDYVS</sequence>
<reference evidence="1 2" key="1">
    <citation type="journal article" date="2022" name="Allergy">
        <title>Genome assembly and annotation of Periplaneta americana reveal a comprehensive cockroach allergen profile.</title>
        <authorList>
            <person name="Wang L."/>
            <person name="Xiong Q."/>
            <person name="Saelim N."/>
            <person name="Wang L."/>
            <person name="Nong W."/>
            <person name="Wan A.T."/>
            <person name="Shi M."/>
            <person name="Liu X."/>
            <person name="Cao Q."/>
            <person name="Hui J.H.L."/>
            <person name="Sookrung N."/>
            <person name="Leung T.F."/>
            <person name="Tungtrongchitr A."/>
            <person name="Tsui S.K.W."/>
        </authorList>
    </citation>
    <scope>NUCLEOTIDE SEQUENCE [LARGE SCALE GENOMIC DNA]</scope>
    <source>
        <strain evidence="1">PWHHKU_190912</strain>
    </source>
</reference>
<evidence type="ECO:0000313" key="2">
    <source>
        <dbReference type="Proteomes" id="UP001148838"/>
    </source>
</evidence>
<name>A0ABQ8SE62_PERAM</name>
<evidence type="ECO:0008006" key="3">
    <source>
        <dbReference type="Google" id="ProtNLM"/>
    </source>
</evidence>